<dbReference type="EMBL" id="JAUKWQ010000005">
    <property type="protein sequence ID" value="MDO1583728.1"/>
    <property type="molecule type" value="Genomic_DNA"/>
</dbReference>
<dbReference type="PANTHER" id="PTHR39327:SF1">
    <property type="entry name" value="BLR5470 PROTEIN"/>
    <property type="match status" value="1"/>
</dbReference>
<dbReference type="Gene3D" id="3.10.620.30">
    <property type="match status" value="1"/>
</dbReference>
<reference evidence="2" key="2">
    <citation type="submission" date="2023-07" db="EMBL/GenBank/DDBJ databases">
        <authorList>
            <person name="Sun H."/>
        </authorList>
    </citation>
    <scope>NUCLEOTIDE SEQUENCE</scope>
    <source>
        <strain evidence="2">05753</strain>
    </source>
</reference>
<proteinExistence type="predicted"/>
<evidence type="ECO:0000256" key="1">
    <source>
        <dbReference type="SAM" id="SignalP"/>
    </source>
</evidence>
<reference evidence="2" key="1">
    <citation type="journal article" date="2015" name="Int. J. Syst. Evol. Microbiol.">
        <title>Rhizobium oryzicola sp. nov., potential plant-growth-promoting endophytic bacteria isolated from rice roots.</title>
        <authorList>
            <person name="Zhang X.X."/>
            <person name="Gao J.S."/>
            <person name="Cao Y.H."/>
            <person name="Sheirdil R.A."/>
            <person name="Wang X.C."/>
            <person name="Zhang L."/>
        </authorList>
    </citation>
    <scope>NUCLEOTIDE SEQUENCE</scope>
    <source>
        <strain evidence="2">05753</strain>
    </source>
</reference>
<organism evidence="2 3">
    <name type="scientific">Rhizobium oryzicola</name>
    <dbReference type="NCBI Taxonomy" id="1232668"/>
    <lineage>
        <taxon>Bacteria</taxon>
        <taxon>Pseudomonadati</taxon>
        <taxon>Pseudomonadota</taxon>
        <taxon>Alphaproteobacteria</taxon>
        <taxon>Hyphomicrobiales</taxon>
        <taxon>Rhizobiaceae</taxon>
        <taxon>Rhizobium/Agrobacterium group</taxon>
        <taxon>Rhizobium</taxon>
    </lineage>
</organism>
<keyword evidence="1" id="KW-0732">Signal</keyword>
<keyword evidence="3" id="KW-1185">Reference proteome</keyword>
<dbReference type="PANTHER" id="PTHR39327">
    <property type="match status" value="1"/>
</dbReference>
<gene>
    <name evidence="2" type="ORF">Q2T52_16700</name>
</gene>
<comment type="caution">
    <text evidence="2">The sequence shown here is derived from an EMBL/GenBank/DDBJ whole genome shotgun (WGS) entry which is preliminary data.</text>
</comment>
<name>A0ABT8T0E1_9HYPH</name>
<evidence type="ECO:0000313" key="2">
    <source>
        <dbReference type="EMBL" id="MDO1583728.1"/>
    </source>
</evidence>
<dbReference type="InterPro" id="IPR010319">
    <property type="entry name" value="Transglutaminase-like_Cys_pept"/>
</dbReference>
<dbReference type="Proteomes" id="UP001169006">
    <property type="component" value="Unassembled WGS sequence"/>
</dbReference>
<dbReference type="Pfam" id="PF06035">
    <property type="entry name" value="Peptidase_C93"/>
    <property type="match status" value="1"/>
</dbReference>
<protein>
    <submittedName>
        <fullName evidence="2">Transglutaminase-like cysteine peptidase</fullName>
    </submittedName>
</protein>
<feature type="signal peptide" evidence="1">
    <location>
        <begin position="1"/>
        <end position="26"/>
    </location>
</feature>
<accession>A0ABT8T0E1</accession>
<sequence length="204" mass="22410">MLHAKKIGAGLAGLFIALVSSQSALALPSSMVVTGKANQPIGHYEFCKNYPSECVPTGRDPGPLALTEERWRKILDVNYTVNTTIKPMTDMELYGVEEKWAYPTTAGDCEDYALLKRKMLIGQGISPSNLLMTVVLQPNGEGHAVLTVRTDRGDFVLDNMRNKVMLWSETEYTYLKRQSSDNPGQWVKLQDSRGTAVAVGAVGN</sequence>
<feature type="chain" id="PRO_5046864871" evidence="1">
    <location>
        <begin position="27"/>
        <end position="204"/>
    </location>
</feature>
<dbReference type="RefSeq" id="WP_302077926.1">
    <property type="nucleotide sequence ID" value="NZ_JAUKWQ010000005.1"/>
</dbReference>
<evidence type="ECO:0000313" key="3">
    <source>
        <dbReference type="Proteomes" id="UP001169006"/>
    </source>
</evidence>